<dbReference type="OrthoDB" id="1308554at2"/>
<name>A0A4Q0PBR0_9FLAO</name>
<dbReference type="Proteomes" id="UP000289238">
    <property type="component" value="Unassembled WGS sequence"/>
</dbReference>
<sequence>MDRGTYLDIKTFFEYIETDAFSDKKYHVDEQVIIKEKDLTWESAAISNVTFLQPFVVSDVDIRSGLAFYNCNFLGGIVFKRVFCLKFDVEKSKARCSLYFANCKMRHFTLAEHCHFKRNIRIEENSEIDAVRIFDSRIDELGFYLESSKVLKFFDLKNFTGGLTISKSILNGSLRINRCSSRISIIKSTIKNWVQFFNLNSKGLIFNKNIFEETVTIKSSTIDSWSIIGDTFNKKLEYENFNDEEGNKECYLKRLWIANADFIEGADIRGRGKSIEFIRLPITPDLKGVLRIQNWRVAELNISGINQNLKLLLCQMSIRTLKMIEFTNYADVTFERCQAENELFKTNLVDSSAIIMAHNDLGTTRFTEMDFRSFLTINVENTSFDGIKCSNVNWFDDSQLVMGFSDNNTSKAHRTRREIYRQIKHALKSQGNQIDSLLFQAREMRAHRAELKSSDNYGSNDKLIMTVNMTNNYGIDWFKPLWIVALITLGFYLIELPLFSDKLQYCYATSWEEVKMTWLECIGHFKVYWQIFNPARKFESVYGEDRSAFLYLLDLLHRLILGIFIFQIIRAFRKFSGK</sequence>
<keyword evidence="3" id="KW-1185">Reference proteome</keyword>
<evidence type="ECO:0000313" key="3">
    <source>
        <dbReference type="Proteomes" id="UP000289238"/>
    </source>
</evidence>
<feature type="transmembrane region" description="Helical" evidence="1">
    <location>
        <begin position="477"/>
        <end position="494"/>
    </location>
</feature>
<evidence type="ECO:0000313" key="2">
    <source>
        <dbReference type="EMBL" id="RXG24260.1"/>
    </source>
</evidence>
<evidence type="ECO:0000256" key="1">
    <source>
        <dbReference type="SAM" id="Phobius"/>
    </source>
</evidence>
<organism evidence="2 3">
    <name type="scientific">Leeuwenhoekiella aequorea</name>
    <dbReference type="NCBI Taxonomy" id="283736"/>
    <lineage>
        <taxon>Bacteria</taxon>
        <taxon>Pseudomonadati</taxon>
        <taxon>Bacteroidota</taxon>
        <taxon>Flavobacteriia</taxon>
        <taxon>Flavobacteriales</taxon>
        <taxon>Flavobacteriaceae</taxon>
        <taxon>Leeuwenhoekiella</taxon>
    </lineage>
</organism>
<keyword evidence="1" id="KW-0472">Membrane</keyword>
<keyword evidence="1" id="KW-1133">Transmembrane helix</keyword>
<reference evidence="2 3" key="1">
    <citation type="submission" date="2018-07" db="EMBL/GenBank/DDBJ databases">
        <title>Leeuwenhoekiella genomics.</title>
        <authorList>
            <person name="Tahon G."/>
            <person name="Willems A."/>
        </authorList>
    </citation>
    <scope>NUCLEOTIDE SEQUENCE [LARGE SCALE GENOMIC DNA]</scope>
    <source>
        <strain evidence="2 3">LMG 22550</strain>
    </source>
</reference>
<feature type="transmembrane region" description="Helical" evidence="1">
    <location>
        <begin position="548"/>
        <end position="569"/>
    </location>
</feature>
<proteinExistence type="predicted"/>
<dbReference type="EMBL" id="QOVM01000001">
    <property type="protein sequence ID" value="RXG24260.1"/>
    <property type="molecule type" value="Genomic_DNA"/>
</dbReference>
<keyword evidence="1" id="KW-0812">Transmembrane</keyword>
<protein>
    <submittedName>
        <fullName evidence="2">Uncharacterized protein</fullName>
    </submittedName>
</protein>
<comment type="caution">
    <text evidence="2">The sequence shown here is derived from an EMBL/GenBank/DDBJ whole genome shotgun (WGS) entry which is preliminary data.</text>
</comment>
<gene>
    <name evidence="2" type="ORF">DSM00_44</name>
</gene>
<accession>A0A4Q0PBR0</accession>
<dbReference type="RefSeq" id="WP_128756011.1">
    <property type="nucleotide sequence ID" value="NZ_QOVM01000001.1"/>
</dbReference>
<dbReference type="AlphaFoldDB" id="A0A4Q0PBR0"/>